<feature type="transmembrane region" description="Helical" evidence="1">
    <location>
        <begin position="7"/>
        <end position="29"/>
    </location>
</feature>
<reference evidence="2 3" key="1">
    <citation type="submission" date="2021-06" db="EMBL/GenBank/DDBJ databases">
        <authorList>
            <person name="Kallberg Y."/>
            <person name="Tangrot J."/>
            <person name="Rosling A."/>
        </authorList>
    </citation>
    <scope>NUCLEOTIDE SEQUENCE [LARGE SCALE GENOMIC DNA]</scope>
    <source>
        <strain evidence="2 3">120-4 pot B 10/14</strain>
    </source>
</reference>
<feature type="transmembrane region" description="Helical" evidence="1">
    <location>
        <begin position="66"/>
        <end position="89"/>
    </location>
</feature>
<keyword evidence="3" id="KW-1185">Reference proteome</keyword>
<keyword evidence="1" id="KW-0472">Membrane</keyword>
<feature type="non-terminal residue" evidence="2">
    <location>
        <position position="289"/>
    </location>
</feature>
<accession>A0ABN7WWB8</accession>
<feature type="transmembrane region" description="Helical" evidence="1">
    <location>
        <begin position="233"/>
        <end position="250"/>
    </location>
</feature>
<evidence type="ECO:0000256" key="1">
    <source>
        <dbReference type="SAM" id="Phobius"/>
    </source>
</evidence>
<proteinExistence type="predicted"/>
<keyword evidence="1" id="KW-0812">Transmembrane</keyword>
<protein>
    <submittedName>
        <fullName evidence="2">45765_t:CDS:1</fullName>
    </submittedName>
</protein>
<organism evidence="2 3">
    <name type="scientific">Gigaspora margarita</name>
    <dbReference type="NCBI Taxonomy" id="4874"/>
    <lineage>
        <taxon>Eukaryota</taxon>
        <taxon>Fungi</taxon>
        <taxon>Fungi incertae sedis</taxon>
        <taxon>Mucoromycota</taxon>
        <taxon>Glomeromycotina</taxon>
        <taxon>Glomeromycetes</taxon>
        <taxon>Diversisporales</taxon>
        <taxon>Gigasporaceae</taxon>
        <taxon>Gigaspora</taxon>
    </lineage>
</organism>
<keyword evidence="1" id="KW-1133">Transmembrane helix</keyword>
<evidence type="ECO:0000313" key="3">
    <source>
        <dbReference type="Proteomes" id="UP000789901"/>
    </source>
</evidence>
<feature type="transmembrane region" description="Helical" evidence="1">
    <location>
        <begin position="96"/>
        <end position="117"/>
    </location>
</feature>
<gene>
    <name evidence="2" type="ORF">GMARGA_LOCUS35963</name>
</gene>
<dbReference type="EMBL" id="CAJVQB010068891">
    <property type="protein sequence ID" value="CAG8842399.1"/>
    <property type="molecule type" value="Genomic_DNA"/>
</dbReference>
<comment type="caution">
    <text evidence="2">The sequence shown here is derived from an EMBL/GenBank/DDBJ whole genome shotgun (WGS) entry which is preliminary data.</text>
</comment>
<name>A0ABN7WWB8_GIGMA</name>
<sequence>MSIKIEIADTLPLVIITAVSSISIILQAIQNRRHYFEIPSHEVPDDILIMNVSQRFKHENNLNFDMISPGILAICWFYALTISIITLSLKSRRWRWILNAYLTAFFFTSSLCSLLAIIKLNDFYKMGEIIEKLTVVCNFIFSVVAVWIAITTPMGPPIFQNGRSVCAIEYCSIWHFITFASAYKLIVKAYKQKTFNDDDLDLLPFACQAKSLYNAFKKTRGNKLLPENGSLKIGYIYIFGLLVSTILLRLTLGQNWYWSSTVLFVGVKGMLNSEIYSKSLRRIDSHVST</sequence>
<evidence type="ECO:0000313" key="2">
    <source>
        <dbReference type="EMBL" id="CAG8842399.1"/>
    </source>
</evidence>
<dbReference type="Proteomes" id="UP000789901">
    <property type="component" value="Unassembled WGS sequence"/>
</dbReference>
<feature type="transmembrane region" description="Helical" evidence="1">
    <location>
        <begin position="129"/>
        <end position="150"/>
    </location>
</feature>